<dbReference type="PIRSF" id="PIRSF037489">
    <property type="entry name" value="UCP037489_NIF3_YqfO"/>
    <property type="match status" value="1"/>
</dbReference>
<dbReference type="FunFam" id="3.30.70.120:FF:000006">
    <property type="entry name" value="GTP cyclohydrolase 1 type 2 homolog"/>
    <property type="match status" value="1"/>
</dbReference>
<feature type="binding site" evidence="5">
    <location>
        <position position="68"/>
    </location>
    <ligand>
        <name>a divalent metal cation</name>
        <dbReference type="ChEBI" id="CHEBI:60240"/>
        <label>1</label>
    </ligand>
</feature>
<feature type="binding site" evidence="5">
    <location>
        <position position="336"/>
    </location>
    <ligand>
        <name>a divalent metal cation</name>
        <dbReference type="ChEBI" id="CHEBI:60240"/>
        <label>1</label>
    </ligand>
</feature>
<evidence type="ECO:0000256" key="1">
    <source>
        <dbReference type="ARBA" id="ARBA00006964"/>
    </source>
</evidence>
<dbReference type="Proteomes" id="UP000184079">
    <property type="component" value="Unassembled WGS sequence"/>
</dbReference>
<protein>
    <recommendedName>
        <fullName evidence="2 4">GTP cyclohydrolase 1 type 2 homolog</fullName>
    </recommendedName>
</protein>
<evidence type="ECO:0000256" key="3">
    <source>
        <dbReference type="ARBA" id="ARBA00022723"/>
    </source>
</evidence>
<gene>
    <name evidence="6" type="ORF">SAMN05421807_101293</name>
</gene>
<dbReference type="RefSeq" id="WP_073004451.1">
    <property type="nucleotide sequence ID" value="NZ_FQXD01000001.1"/>
</dbReference>
<keyword evidence="3 4" id="KW-0479">Metal-binding</keyword>
<evidence type="ECO:0000256" key="2">
    <source>
        <dbReference type="ARBA" id="ARBA00022112"/>
    </source>
</evidence>
<feature type="binding site" evidence="5">
    <location>
        <position position="333"/>
    </location>
    <ligand>
        <name>a divalent metal cation</name>
        <dbReference type="ChEBI" id="CHEBI:60240"/>
        <label>1</label>
    </ligand>
</feature>
<evidence type="ECO:0000313" key="6">
    <source>
        <dbReference type="EMBL" id="SHG69482.1"/>
    </source>
</evidence>
<dbReference type="Pfam" id="PF01784">
    <property type="entry name" value="DUF34_NIF3"/>
    <property type="match status" value="1"/>
</dbReference>
<dbReference type="EMBL" id="FQXD01000001">
    <property type="protein sequence ID" value="SHG69482.1"/>
    <property type="molecule type" value="Genomic_DNA"/>
</dbReference>
<dbReference type="SUPFAM" id="SSF102705">
    <property type="entry name" value="NIF3 (NGG1p interacting factor 3)-like"/>
    <property type="match status" value="1"/>
</dbReference>
<dbReference type="FunFam" id="3.40.1390.30:FF:000001">
    <property type="entry name" value="GTP cyclohydrolase 1 type 2"/>
    <property type="match status" value="1"/>
</dbReference>
<organism evidence="6 7">
    <name type="scientific">Virgibacillus chiguensis</name>
    <dbReference type="NCBI Taxonomy" id="411959"/>
    <lineage>
        <taxon>Bacteria</taxon>
        <taxon>Bacillati</taxon>
        <taxon>Bacillota</taxon>
        <taxon>Bacilli</taxon>
        <taxon>Bacillales</taxon>
        <taxon>Bacillaceae</taxon>
        <taxon>Virgibacillus</taxon>
    </lineage>
</organism>
<dbReference type="PANTHER" id="PTHR13799">
    <property type="entry name" value="NGG1 INTERACTING FACTOR 3"/>
    <property type="match status" value="1"/>
</dbReference>
<dbReference type="AlphaFoldDB" id="A0A1M5LWI2"/>
<sequence>MKQELTTSDVFQVIEQLAPKTFAYDWDPVGLQVGSYNKSVSKIMVTLDVVEAVVDEAIEKNVDVIVAHHPLLFKPVQKINTNTSIGRILQKLLTNDITVYAAHTNLDIAQNGVNDVLCKIIGIENTHVLVEKEAGQLLKLVVYVPKTHIEEVRNAISDAGVGHIGNYSHCTFQTKGQGTFKPLDGTNPYIGSVNELEKVEEVKLESIMEESKLSSALTAIRQSHPYEEPAYDVYPLRNKGEIYGLGRIGELINPTQLSDFCEQVKTNLELDCVRVTGKMDKQVKTVAVLGGSGEKFIHQAKKKGADVFITGDMTFHQAQDAQEMGLAIIDVGHYAESVMKASVQEYLATSLNGENVEIIVSTTNTDPFQYA</sequence>
<dbReference type="NCBIfam" id="TIGR00486">
    <property type="entry name" value="YbgI_SA1388"/>
    <property type="match status" value="1"/>
</dbReference>
<dbReference type="Gene3D" id="3.30.70.120">
    <property type="match status" value="1"/>
</dbReference>
<dbReference type="InterPro" id="IPR036069">
    <property type="entry name" value="DUF34/NIF3_sf"/>
</dbReference>
<reference evidence="7" key="1">
    <citation type="submission" date="2016-11" db="EMBL/GenBank/DDBJ databases">
        <authorList>
            <person name="Varghese N."/>
            <person name="Submissions S."/>
        </authorList>
    </citation>
    <scope>NUCLEOTIDE SEQUENCE [LARGE SCALE GENOMIC DNA]</scope>
    <source>
        <strain evidence="7">CGMCC 1.6496</strain>
    </source>
</reference>
<dbReference type="Gene3D" id="3.40.1390.30">
    <property type="entry name" value="NIF3 (NGG1p interacting factor 3)-like"/>
    <property type="match status" value="2"/>
</dbReference>
<dbReference type="GO" id="GO:0046872">
    <property type="term" value="F:metal ion binding"/>
    <property type="evidence" value="ECO:0007669"/>
    <property type="project" value="UniProtKB-UniRule"/>
</dbReference>
<accession>A0A1M5LWI2</accession>
<evidence type="ECO:0000313" key="7">
    <source>
        <dbReference type="Proteomes" id="UP000184079"/>
    </source>
</evidence>
<keyword evidence="7" id="KW-1185">Reference proteome</keyword>
<comment type="similarity">
    <text evidence="1 4">Belongs to the GTP cyclohydrolase I type 2/NIF3 family.</text>
</comment>
<feature type="binding site" evidence="5">
    <location>
        <position position="69"/>
    </location>
    <ligand>
        <name>a divalent metal cation</name>
        <dbReference type="ChEBI" id="CHEBI:60240"/>
        <label>1</label>
    </ligand>
</feature>
<feature type="binding site" evidence="5">
    <location>
        <position position="107"/>
    </location>
    <ligand>
        <name>a divalent metal cation</name>
        <dbReference type="ChEBI" id="CHEBI:60240"/>
        <label>1</label>
    </ligand>
</feature>
<evidence type="ECO:0000256" key="4">
    <source>
        <dbReference type="PIRNR" id="PIRNR037489"/>
    </source>
</evidence>
<dbReference type="InterPro" id="IPR015867">
    <property type="entry name" value="N-reg_PII/ATP_PRibTrfase_C"/>
</dbReference>
<dbReference type="GO" id="GO:0005737">
    <property type="term" value="C:cytoplasm"/>
    <property type="evidence" value="ECO:0007669"/>
    <property type="project" value="TreeGrafter"/>
</dbReference>
<proteinExistence type="inferred from homology"/>
<dbReference type="OrthoDB" id="9792792at2"/>
<evidence type="ECO:0000256" key="5">
    <source>
        <dbReference type="PIRSR" id="PIRSR602678-1"/>
    </source>
</evidence>
<name>A0A1M5LWI2_9BACI</name>
<dbReference type="InterPro" id="IPR017221">
    <property type="entry name" value="DUF34/NIF3_bac"/>
</dbReference>
<dbReference type="InterPro" id="IPR002678">
    <property type="entry name" value="DUF34/NIF3"/>
</dbReference>
<dbReference type="PANTHER" id="PTHR13799:SF14">
    <property type="entry name" value="GTP CYCLOHYDROLASE 1 TYPE 2 HOMOLOG"/>
    <property type="match status" value="1"/>
</dbReference>